<evidence type="ECO:0000313" key="2">
    <source>
        <dbReference type="Proteomes" id="UP000226431"/>
    </source>
</evidence>
<keyword evidence="2" id="KW-1185">Reference proteome</keyword>
<protein>
    <submittedName>
        <fullName evidence="1">Uncharacterized protein</fullName>
    </submittedName>
</protein>
<evidence type="ECO:0000313" key="1">
    <source>
        <dbReference type="EMBL" id="PHH80193.1"/>
    </source>
</evidence>
<dbReference type="AlphaFoldDB" id="A0A2C5ZK22"/>
<proteinExistence type="predicted"/>
<gene>
    <name evidence="1" type="ORF">CDD80_2564</name>
</gene>
<accession>A0A2C5ZK22</accession>
<organism evidence="1 2">
    <name type="scientific">Ophiocordyceps camponoti-rufipedis</name>
    <dbReference type="NCBI Taxonomy" id="2004952"/>
    <lineage>
        <taxon>Eukaryota</taxon>
        <taxon>Fungi</taxon>
        <taxon>Dikarya</taxon>
        <taxon>Ascomycota</taxon>
        <taxon>Pezizomycotina</taxon>
        <taxon>Sordariomycetes</taxon>
        <taxon>Hypocreomycetidae</taxon>
        <taxon>Hypocreales</taxon>
        <taxon>Ophiocordycipitaceae</taxon>
        <taxon>Ophiocordyceps</taxon>
    </lineage>
</organism>
<comment type="caution">
    <text evidence="1">The sequence shown here is derived from an EMBL/GenBank/DDBJ whole genome shotgun (WGS) entry which is preliminary data.</text>
</comment>
<dbReference type="Proteomes" id="UP000226431">
    <property type="component" value="Unassembled WGS sequence"/>
</dbReference>
<reference evidence="1 2" key="1">
    <citation type="submission" date="2017-06" db="EMBL/GenBank/DDBJ databases">
        <title>Ant-infecting Ophiocordyceps genomes reveal a high diversity of potential behavioral manipulation genes and a possible major role for enterotoxins.</title>
        <authorList>
            <person name="De Bekker C."/>
            <person name="Evans H.C."/>
            <person name="Brachmann A."/>
            <person name="Hughes D.P."/>
        </authorList>
    </citation>
    <scope>NUCLEOTIDE SEQUENCE [LARGE SCALE GENOMIC DNA]</scope>
    <source>
        <strain evidence="1 2">Map16</strain>
    </source>
</reference>
<dbReference type="EMBL" id="NJES01000023">
    <property type="protein sequence ID" value="PHH80193.1"/>
    <property type="molecule type" value="Genomic_DNA"/>
</dbReference>
<sequence>MNTSSPIERTNIFASLRQQIPQARDSEETKPSENDASVQNLRAVPDIKDQIDTAVADVKSQLEQLRRDFRLVLEDKMESVMVYVLERQDEINLQLLRVMERALEVFALSPELSATAFGETFLKSHHRLMDVMVANPHRSTHAMNNASQELKRLTIRLQMNDLVRLRAVRKSSYLRVRPGAGPAPAATD</sequence>
<name>A0A2C5ZK22_9HYPO</name>